<dbReference type="EMBL" id="CAJVPQ010004709">
    <property type="protein sequence ID" value="CAG8656843.1"/>
    <property type="molecule type" value="Genomic_DNA"/>
</dbReference>
<sequence>KSPLPKNSKKMHEFINSMAIPNLDFKKKFIIDFEGIPYILYYCPIIKTIKTLLQKSDMTKDFVFQFEEKVKVNMIRQKALIETTGHTKIRKGRTLSEIMDPLQVEGVKNLFSTLDTFLDNTSITSLNNNKSFVQLYKCAVLQLIDIIRADSSYNNALWFSDVAIAMDAEEAINYTTN</sequence>
<protein>
    <submittedName>
        <fullName evidence="1">4996_t:CDS:1</fullName>
    </submittedName>
</protein>
<name>A0A9N9H4V4_9GLOM</name>
<feature type="non-terminal residue" evidence="1">
    <location>
        <position position="177"/>
    </location>
</feature>
<keyword evidence="2" id="KW-1185">Reference proteome</keyword>
<organism evidence="1 2">
    <name type="scientific">Funneliformis caledonium</name>
    <dbReference type="NCBI Taxonomy" id="1117310"/>
    <lineage>
        <taxon>Eukaryota</taxon>
        <taxon>Fungi</taxon>
        <taxon>Fungi incertae sedis</taxon>
        <taxon>Mucoromycota</taxon>
        <taxon>Glomeromycotina</taxon>
        <taxon>Glomeromycetes</taxon>
        <taxon>Glomerales</taxon>
        <taxon>Glomeraceae</taxon>
        <taxon>Funneliformis</taxon>
    </lineage>
</organism>
<dbReference type="AlphaFoldDB" id="A0A9N9H4V4"/>
<proteinExistence type="predicted"/>
<evidence type="ECO:0000313" key="1">
    <source>
        <dbReference type="EMBL" id="CAG8656843.1"/>
    </source>
</evidence>
<accession>A0A9N9H4V4</accession>
<evidence type="ECO:0000313" key="2">
    <source>
        <dbReference type="Proteomes" id="UP000789570"/>
    </source>
</evidence>
<comment type="caution">
    <text evidence="1">The sequence shown here is derived from an EMBL/GenBank/DDBJ whole genome shotgun (WGS) entry which is preliminary data.</text>
</comment>
<gene>
    <name evidence="1" type="ORF">FCALED_LOCUS11348</name>
</gene>
<reference evidence="1" key="1">
    <citation type="submission" date="2021-06" db="EMBL/GenBank/DDBJ databases">
        <authorList>
            <person name="Kallberg Y."/>
            <person name="Tangrot J."/>
            <person name="Rosling A."/>
        </authorList>
    </citation>
    <scope>NUCLEOTIDE SEQUENCE</scope>
    <source>
        <strain evidence="1">UK204</strain>
    </source>
</reference>
<dbReference type="Proteomes" id="UP000789570">
    <property type="component" value="Unassembled WGS sequence"/>
</dbReference>
<dbReference type="OrthoDB" id="10622084at2759"/>